<protein>
    <submittedName>
        <fullName evidence="1">Uncharacterized protein</fullName>
    </submittedName>
</protein>
<name>A0ABP0U2B0_9BRYO</name>
<evidence type="ECO:0000313" key="2">
    <source>
        <dbReference type="Proteomes" id="UP001497512"/>
    </source>
</evidence>
<accession>A0ABP0U2B0</accession>
<keyword evidence="2" id="KW-1185">Reference proteome</keyword>
<sequence>MALQEQRGKVIKGASDQGDDERLMAIVVIYPGEDIFQTCMEEAQRILNLGAIAKLFVTCPSIVCFTDDNAPFPEYLVERDCKDMSMGASLEIRYNSWAVQMMNGIANKDVSQSKETLVDHQGMGKEEMMEEVAESTMMVRIAFSCFQFLS</sequence>
<gene>
    <name evidence="1" type="ORF">CSSPTR1EN2_LOCUS10431</name>
</gene>
<dbReference type="Proteomes" id="UP001497512">
    <property type="component" value="Chromosome 18"/>
</dbReference>
<organism evidence="1 2">
    <name type="scientific">Sphagnum troendelagicum</name>
    <dbReference type="NCBI Taxonomy" id="128251"/>
    <lineage>
        <taxon>Eukaryota</taxon>
        <taxon>Viridiplantae</taxon>
        <taxon>Streptophyta</taxon>
        <taxon>Embryophyta</taxon>
        <taxon>Bryophyta</taxon>
        <taxon>Sphagnophytina</taxon>
        <taxon>Sphagnopsida</taxon>
        <taxon>Sphagnales</taxon>
        <taxon>Sphagnaceae</taxon>
        <taxon>Sphagnum</taxon>
    </lineage>
</organism>
<proteinExistence type="predicted"/>
<dbReference type="EMBL" id="OZ019910">
    <property type="protein sequence ID" value="CAK9210981.1"/>
    <property type="molecule type" value="Genomic_DNA"/>
</dbReference>
<reference evidence="1" key="1">
    <citation type="submission" date="2024-02" db="EMBL/GenBank/DDBJ databases">
        <authorList>
            <consortium name="ELIXIR-Norway"/>
            <consortium name="Elixir Norway"/>
        </authorList>
    </citation>
    <scope>NUCLEOTIDE SEQUENCE</scope>
</reference>
<evidence type="ECO:0000313" key="1">
    <source>
        <dbReference type="EMBL" id="CAK9210981.1"/>
    </source>
</evidence>